<gene>
    <name evidence="1" type="ORF">F5144DRAFT_123538</name>
</gene>
<organism evidence="1 2">
    <name type="scientific">Chaetomium tenue</name>
    <dbReference type="NCBI Taxonomy" id="1854479"/>
    <lineage>
        <taxon>Eukaryota</taxon>
        <taxon>Fungi</taxon>
        <taxon>Dikarya</taxon>
        <taxon>Ascomycota</taxon>
        <taxon>Pezizomycotina</taxon>
        <taxon>Sordariomycetes</taxon>
        <taxon>Sordariomycetidae</taxon>
        <taxon>Sordariales</taxon>
        <taxon>Chaetomiaceae</taxon>
        <taxon>Chaetomium</taxon>
    </lineage>
</organism>
<name>A0ACB7PH26_9PEZI</name>
<dbReference type="EMBL" id="JAGIZQ010000002">
    <property type="protein sequence ID" value="KAH6641104.1"/>
    <property type="molecule type" value="Genomic_DNA"/>
</dbReference>
<protein>
    <submittedName>
        <fullName evidence="1">Uncharacterized protein</fullName>
    </submittedName>
</protein>
<proteinExistence type="predicted"/>
<dbReference type="Proteomes" id="UP000724584">
    <property type="component" value="Unassembled WGS sequence"/>
</dbReference>
<evidence type="ECO:0000313" key="2">
    <source>
        <dbReference type="Proteomes" id="UP000724584"/>
    </source>
</evidence>
<reference evidence="1 2" key="1">
    <citation type="journal article" date="2021" name="Nat. Commun.">
        <title>Genetic determinants of endophytism in the Arabidopsis root mycobiome.</title>
        <authorList>
            <person name="Mesny F."/>
            <person name="Miyauchi S."/>
            <person name="Thiergart T."/>
            <person name="Pickel B."/>
            <person name="Atanasova L."/>
            <person name="Karlsson M."/>
            <person name="Huettel B."/>
            <person name="Barry K.W."/>
            <person name="Haridas S."/>
            <person name="Chen C."/>
            <person name="Bauer D."/>
            <person name="Andreopoulos W."/>
            <person name="Pangilinan J."/>
            <person name="LaButti K."/>
            <person name="Riley R."/>
            <person name="Lipzen A."/>
            <person name="Clum A."/>
            <person name="Drula E."/>
            <person name="Henrissat B."/>
            <person name="Kohler A."/>
            <person name="Grigoriev I.V."/>
            <person name="Martin F.M."/>
            <person name="Hacquard S."/>
        </authorList>
    </citation>
    <scope>NUCLEOTIDE SEQUENCE [LARGE SCALE GENOMIC DNA]</scope>
    <source>
        <strain evidence="1 2">MPI-SDFR-AT-0079</strain>
    </source>
</reference>
<keyword evidence="2" id="KW-1185">Reference proteome</keyword>
<comment type="caution">
    <text evidence="1">The sequence shown here is derived from an EMBL/GenBank/DDBJ whole genome shotgun (WGS) entry which is preliminary data.</text>
</comment>
<evidence type="ECO:0000313" key="1">
    <source>
        <dbReference type="EMBL" id="KAH6641104.1"/>
    </source>
</evidence>
<sequence length="337" mass="37539">MSTVASSSPARHKSAVVAVRPPRLALNDMPTEIVAAILGLLHVPGPHCYYRDLQTTCLVSRRLSDISRPLLYHTVLLRDAKSLYHLFWTLCRRPEYGCWARWFACNFFLENADRTIHNLLVSDNETVRHFLGQVSILRPYYRPDEPLFNEVLGEYAPSPAAVRGIPDVLFGLVLRSLTQVETLELWPLCGPGEALYEIIRATQHIPREEPGVAPFQQIRVLYAHGDGIHPRDKDNFFAPDDLSVTADDWGPLLALFHLETAFCGKRLLLAHLTDEQEEKDVAEPRSKRRKVASTSDGPGSVLKSSSGCASLSPICAIIPISQPTTFTATCNCSPRSS</sequence>
<accession>A0ACB7PH26</accession>